<protein>
    <submittedName>
        <fullName evidence="5">ABC transporter ATP-binding protein</fullName>
    </submittedName>
</protein>
<dbReference type="Proteomes" id="UP001142153">
    <property type="component" value="Unassembled WGS sequence"/>
</dbReference>
<evidence type="ECO:0000313" key="6">
    <source>
        <dbReference type="Proteomes" id="UP001142153"/>
    </source>
</evidence>
<dbReference type="InterPro" id="IPR027417">
    <property type="entry name" value="P-loop_NTPase"/>
</dbReference>
<evidence type="ECO:0000259" key="4">
    <source>
        <dbReference type="PROSITE" id="PS50893"/>
    </source>
</evidence>
<dbReference type="EMBL" id="JAPZPY010000003">
    <property type="protein sequence ID" value="MCZ8379366.1"/>
    <property type="molecule type" value="Genomic_DNA"/>
</dbReference>
<accession>A0ABT4PS46</accession>
<keyword evidence="3 5" id="KW-0067">ATP-binding</keyword>
<keyword evidence="6" id="KW-1185">Reference proteome</keyword>
<dbReference type="InterPro" id="IPR003593">
    <property type="entry name" value="AAA+_ATPase"/>
</dbReference>
<dbReference type="InterPro" id="IPR017911">
    <property type="entry name" value="MacB-like_ATP-bd"/>
</dbReference>
<dbReference type="CDD" id="cd03255">
    <property type="entry name" value="ABC_MJ0796_LolCDE_FtsE"/>
    <property type="match status" value="1"/>
</dbReference>
<dbReference type="Gene3D" id="3.40.50.300">
    <property type="entry name" value="P-loop containing nucleotide triphosphate hydrolases"/>
    <property type="match status" value="1"/>
</dbReference>
<proteinExistence type="predicted"/>
<dbReference type="PANTHER" id="PTHR24220">
    <property type="entry name" value="IMPORT ATP-BINDING PROTEIN"/>
    <property type="match status" value="1"/>
</dbReference>
<dbReference type="InterPro" id="IPR015854">
    <property type="entry name" value="ABC_transpr_LolD-like"/>
</dbReference>
<dbReference type="SUPFAM" id="SSF52540">
    <property type="entry name" value="P-loop containing nucleoside triphosphate hydrolases"/>
    <property type="match status" value="1"/>
</dbReference>
<dbReference type="InterPro" id="IPR017871">
    <property type="entry name" value="ABC_transporter-like_CS"/>
</dbReference>
<evidence type="ECO:0000256" key="3">
    <source>
        <dbReference type="ARBA" id="ARBA00022840"/>
    </source>
</evidence>
<evidence type="ECO:0000313" key="5">
    <source>
        <dbReference type="EMBL" id="MCZ8379366.1"/>
    </source>
</evidence>
<dbReference type="RefSeq" id="WP_269894053.1">
    <property type="nucleotide sequence ID" value="NZ_JAPZPY010000003.1"/>
</dbReference>
<gene>
    <name evidence="5" type="ORF">O6P37_10860</name>
</gene>
<dbReference type="SMART" id="SM00382">
    <property type="entry name" value="AAA"/>
    <property type="match status" value="1"/>
</dbReference>
<dbReference type="Pfam" id="PF00005">
    <property type="entry name" value="ABC_tran"/>
    <property type="match status" value="1"/>
</dbReference>
<organism evidence="5 6">
    <name type="scientific">Mycobacterium hippophais</name>
    <dbReference type="NCBI Taxonomy" id="3016340"/>
    <lineage>
        <taxon>Bacteria</taxon>
        <taxon>Bacillati</taxon>
        <taxon>Actinomycetota</taxon>
        <taxon>Actinomycetes</taxon>
        <taxon>Mycobacteriales</taxon>
        <taxon>Mycobacteriaceae</taxon>
        <taxon>Mycobacterium</taxon>
    </lineage>
</organism>
<comment type="caution">
    <text evidence="5">The sequence shown here is derived from an EMBL/GenBank/DDBJ whole genome shotgun (WGS) entry which is preliminary data.</text>
</comment>
<evidence type="ECO:0000256" key="1">
    <source>
        <dbReference type="ARBA" id="ARBA00022448"/>
    </source>
</evidence>
<sequence>MLEVHDVSKGFHVGGARIQALDGVTMKVDPGEFVSIVGPSGSGKSTLLHLIGALDTPDSGTVKLDSEDIGVMTDRQRAELRRRRMGFIFQFFNLLPTMSAWENVAVPRLLDGQSLRSSKAKATELLTQLGLADRIDHRPSELSGGQMQRVAIARALIMDPHLLLADEPTGNLDTRTGAAILAFLAQVPAGAHGERAVVMVTHNPDAAAQTDRVITLQDGRVT</sequence>
<evidence type="ECO:0000256" key="2">
    <source>
        <dbReference type="ARBA" id="ARBA00022741"/>
    </source>
</evidence>
<dbReference type="PROSITE" id="PS00211">
    <property type="entry name" value="ABC_TRANSPORTER_1"/>
    <property type="match status" value="1"/>
</dbReference>
<keyword evidence="1" id="KW-0813">Transport</keyword>
<dbReference type="PROSITE" id="PS50893">
    <property type="entry name" value="ABC_TRANSPORTER_2"/>
    <property type="match status" value="1"/>
</dbReference>
<dbReference type="InterPro" id="IPR003439">
    <property type="entry name" value="ABC_transporter-like_ATP-bd"/>
</dbReference>
<dbReference type="GO" id="GO:0005524">
    <property type="term" value="F:ATP binding"/>
    <property type="evidence" value="ECO:0007669"/>
    <property type="project" value="UniProtKB-KW"/>
</dbReference>
<feature type="domain" description="ABC transporter" evidence="4">
    <location>
        <begin position="2"/>
        <end position="222"/>
    </location>
</feature>
<name>A0ABT4PS46_9MYCO</name>
<keyword evidence="2" id="KW-0547">Nucleotide-binding</keyword>
<reference evidence="5" key="1">
    <citation type="submission" date="2022-12" db="EMBL/GenBank/DDBJ databases">
        <authorList>
            <person name="Deng Y."/>
            <person name="Zhang Y.-Q."/>
        </authorList>
    </citation>
    <scope>NUCLEOTIDE SEQUENCE</scope>
    <source>
        <strain evidence="5">CPCC 205372</strain>
    </source>
</reference>